<dbReference type="InterPro" id="IPR028082">
    <property type="entry name" value="Peripla_BP_I"/>
</dbReference>
<protein>
    <submittedName>
        <fullName evidence="6">Ribose transport system substrate-binding protein</fullName>
    </submittedName>
</protein>
<organism evidence="6 7">
    <name type="scientific">Rhizobium aquaticum</name>
    <dbReference type="NCBI Taxonomy" id="1549636"/>
    <lineage>
        <taxon>Bacteria</taxon>
        <taxon>Pseudomonadati</taxon>
        <taxon>Pseudomonadota</taxon>
        <taxon>Alphaproteobacteria</taxon>
        <taxon>Hyphomicrobiales</taxon>
        <taxon>Rhizobiaceae</taxon>
        <taxon>Rhizobium/Agrobacterium group</taxon>
        <taxon>Rhizobium</taxon>
    </lineage>
</organism>
<comment type="caution">
    <text evidence="6">The sequence shown here is derived from an EMBL/GenBank/DDBJ whole genome shotgun (WGS) entry which is preliminary data.</text>
</comment>
<evidence type="ECO:0000313" key="7">
    <source>
        <dbReference type="Proteomes" id="UP001549047"/>
    </source>
</evidence>
<evidence type="ECO:0000259" key="5">
    <source>
        <dbReference type="Pfam" id="PF13407"/>
    </source>
</evidence>
<gene>
    <name evidence="6" type="ORF">ABID16_004598</name>
</gene>
<reference evidence="6 7" key="1">
    <citation type="submission" date="2024-06" db="EMBL/GenBank/DDBJ databases">
        <title>Genomic Encyclopedia of Type Strains, Phase IV (KMG-IV): sequencing the most valuable type-strain genomes for metagenomic binning, comparative biology and taxonomic classification.</title>
        <authorList>
            <person name="Goeker M."/>
        </authorList>
    </citation>
    <scope>NUCLEOTIDE SEQUENCE [LARGE SCALE GENOMIC DNA]</scope>
    <source>
        <strain evidence="6 7">DSM 29780</strain>
    </source>
</reference>
<comment type="similarity">
    <text evidence="2">Belongs to the bacterial solute-binding protein 2 family.</text>
</comment>
<evidence type="ECO:0000256" key="4">
    <source>
        <dbReference type="SAM" id="SignalP"/>
    </source>
</evidence>
<dbReference type="Gene3D" id="3.40.50.2300">
    <property type="match status" value="2"/>
</dbReference>
<dbReference type="Pfam" id="PF13407">
    <property type="entry name" value="Peripla_BP_4"/>
    <property type="match status" value="1"/>
</dbReference>
<evidence type="ECO:0000256" key="2">
    <source>
        <dbReference type="ARBA" id="ARBA00007639"/>
    </source>
</evidence>
<dbReference type="Proteomes" id="UP001549047">
    <property type="component" value="Unassembled WGS sequence"/>
</dbReference>
<sequence length="343" mass="36116">MTLNTTTILLAASAASLIAAGTTFAAEQCSAYPKAKLEKVESADLEKTFGAVPKPAKELRFAYVTKTLINEFWQDVAAGVKNEAGKYNIKVDVQAAKDESSMIEQLNLAQTMLSQKPDALLLSPQSDSNLAPVIKAARAANIPTIIIDDAKTDGASSYIGTDQVAIGGKAADYLGERFKDGGKVAQIEGAAGSPNARARIKGFEDGLKKYPKLKLVASQPGNWDRLVALNATSNILRQNPDLVGVYANNDGMALGVVEAVRKGSSLDKVAVVGTDGIREAKKSVGAKEMAATVAEFPFEEGQLGVQVALRLIGCQEVPVWVVSPQAVITSDNVAKFPDPVAAK</sequence>
<dbReference type="CDD" id="cd06320">
    <property type="entry name" value="PBP1_allose_binding"/>
    <property type="match status" value="1"/>
</dbReference>
<evidence type="ECO:0000313" key="6">
    <source>
        <dbReference type="EMBL" id="MET3616249.1"/>
    </source>
</evidence>
<accession>A0ABV2J8X3</accession>
<name>A0ABV2J8X3_9HYPH</name>
<dbReference type="EMBL" id="JBEPMB010000015">
    <property type="protein sequence ID" value="MET3616249.1"/>
    <property type="molecule type" value="Genomic_DNA"/>
</dbReference>
<feature type="signal peptide" evidence="4">
    <location>
        <begin position="1"/>
        <end position="25"/>
    </location>
</feature>
<keyword evidence="3 4" id="KW-0732">Signal</keyword>
<dbReference type="PANTHER" id="PTHR46847:SF1">
    <property type="entry name" value="D-ALLOSE-BINDING PERIPLASMIC PROTEIN-RELATED"/>
    <property type="match status" value="1"/>
</dbReference>
<keyword evidence="7" id="KW-1185">Reference proteome</keyword>
<feature type="chain" id="PRO_5046632366" evidence="4">
    <location>
        <begin position="26"/>
        <end position="343"/>
    </location>
</feature>
<comment type="subcellular location">
    <subcellularLocation>
        <location evidence="1">Cell envelope</location>
    </subcellularLocation>
</comment>
<dbReference type="SUPFAM" id="SSF53822">
    <property type="entry name" value="Periplasmic binding protein-like I"/>
    <property type="match status" value="1"/>
</dbReference>
<evidence type="ECO:0000256" key="3">
    <source>
        <dbReference type="ARBA" id="ARBA00022729"/>
    </source>
</evidence>
<dbReference type="InterPro" id="IPR025997">
    <property type="entry name" value="SBP_2_dom"/>
</dbReference>
<evidence type="ECO:0000256" key="1">
    <source>
        <dbReference type="ARBA" id="ARBA00004196"/>
    </source>
</evidence>
<feature type="domain" description="Periplasmic binding protein" evidence="5">
    <location>
        <begin position="61"/>
        <end position="312"/>
    </location>
</feature>
<proteinExistence type="inferred from homology"/>
<dbReference type="RefSeq" id="WP_354558707.1">
    <property type="nucleotide sequence ID" value="NZ_JBEPMB010000015.1"/>
</dbReference>
<dbReference type="PANTHER" id="PTHR46847">
    <property type="entry name" value="D-ALLOSE-BINDING PERIPLASMIC PROTEIN-RELATED"/>
    <property type="match status" value="1"/>
</dbReference>